<dbReference type="RefSeq" id="WP_091827361.1">
    <property type="nucleotide sequence ID" value="NZ_FNRJ01000014.1"/>
</dbReference>
<evidence type="ECO:0000313" key="1">
    <source>
        <dbReference type="EMBL" id="SEB03964.1"/>
    </source>
</evidence>
<proteinExistence type="predicted"/>
<accession>A0A1H4G348</accession>
<dbReference type="AlphaFoldDB" id="A0A1H4G348"/>
<evidence type="ECO:0000313" key="2">
    <source>
        <dbReference type="Proteomes" id="UP000242469"/>
    </source>
</evidence>
<gene>
    <name evidence="1" type="ORF">SAMN02745729_1142</name>
</gene>
<reference evidence="2" key="1">
    <citation type="submission" date="2016-10" db="EMBL/GenBank/DDBJ databases">
        <authorList>
            <person name="Varghese N."/>
            <person name="Submissions S."/>
        </authorList>
    </citation>
    <scope>NUCLEOTIDE SEQUENCE [LARGE SCALE GENOMIC DNA]</scope>
    <source>
        <strain evidence="2">DSM 11526</strain>
    </source>
</reference>
<dbReference type="OrthoDB" id="6196109at2"/>
<keyword evidence="2" id="KW-1185">Reference proteome</keyword>
<name>A0A1H4G348_9GAMM</name>
<organism evidence="1 2">
    <name type="scientific">Marinobacterium iners DSM 11526</name>
    <dbReference type="NCBI Taxonomy" id="1122198"/>
    <lineage>
        <taxon>Bacteria</taxon>
        <taxon>Pseudomonadati</taxon>
        <taxon>Pseudomonadota</taxon>
        <taxon>Gammaproteobacteria</taxon>
        <taxon>Oceanospirillales</taxon>
        <taxon>Oceanospirillaceae</taxon>
        <taxon>Marinobacterium</taxon>
    </lineage>
</organism>
<sequence>MEYEGYLTKEEVLERIENAFPFVERPSEDDLYVYDESDRMRKIISSGISKFREPELPYEGVMVLYDEFSTISQKAVIWLLPSMLRIIIKERDLSENLHWFLPSYFEHLDLNSPDSAYNFSWLSRQQLSALNCLFEYMSEKYDGSTGYAQEKLREIEQKI</sequence>
<dbReference type="EMBL" id="FNRJ01000014">
    <property type="protein sequence ID" value="SEB03964.1"/>
    <property type="molecule type" value="Genomic_DNA"/>
</dbReference>
<dbReference type="Proteomes" id="UP000242469">
    <property type="component" value="Unassembled WGS sequence"/>
</dbReference>
<protein>
    <submittedName>
        <fullName evidence="1">Uncharacterized protein</fullName>
    </submittedName>
</protein>